<dbReference type="InterPro" id="IPR050833">
    <property type="entry name" value="Poly_Biosynth_Transport"/>
</dbReference>
<dbReference type="CDD" id="cd13127">
    <property type="entry name" value="MATE_tuaB_like"/>
    <property type="match status" value="1"/>
</dbReference>
<feature type="transmembrane region" description="Helical" evidence="7">
    <location>
        <begin position="41"/>
        <end position="67"/>
    </location>
</feature>
<evidence type="ECO:0000256" key="7">
    <source>
        <dbReference type="SAM" id="Phobius"/>
    </source>
</evidence>
<feature type="transmembrane region" description="Helical" evidence="7">
    <location>
        <begin position="442"/>
        <end position="460"/>
    </location>
</feature>
<keyword evidence="6 7" id="KW-0472">Membrane</keyword>
<evidence type="ECO:0000256" key="1">
    <source>
        <dbReference type="ARBA" id="ARBA00004651"/>
    </source>
</evidence>
<sequence>MSLGSKMFKGMVWSAIERFSVQAVQFIIGIMLARILTPKEYGIIGILLVFIAVSDVFIDSGFSTALIQKQKRTKVDISTVFWFNILISLVCYVVLWLLAPYIQEFYDLEQLSILLRVMSLSLIINALFTIPMTLLTIELDFKTISIITLIATIFSGIIAVYYAYHGYGVWALVIQIMTRSALTAILTWLMIKWRPFFIFSKSSFKELFSYGSKLLASSLLSTAVNNFYALFIAKFISTKDLGFYTRGTQFSDVVFGILSSILDSVLLPGLSTIQEQRDKLVNYTRNILKATALIIIPIFLYLAVIAEPLIKVLITEKWMPAVPIMQIFCIARLITIISGINVNLLYVIGRTDLALKQQYSKIAIRVLFFVIALKYGIIYIALAELISTASHFFINTYYPGKIMSYGAFSQLKDLVPIILSGLVMVVVVCVINYFISSDVIKLCVSPIFAIITYFTSIHFFKVKELNTLIMASKKFIEKS</sequence>
<keyword evidence="3" id="KW-1003">Cell membrane</keyword>
<keyword evidence="4 7" id="KW-0812">Transmembrane</keyword>
<dbReference type="EMBL" id="JACLHY010000005">
    <property type="protein sequence ID" value="MBC8767875.1"/>
    <property type="molecule type" value="Genomic_DNA"/>
</dbReference>
<evidence type="ECO:0000256" key="6">
    <source>
        <dbReference type="ARBA" id="ARBA00023136"/>
    </source>
</evidence>
<keyword evidence="5 7" id="KW-1133">Transmembrane helix</keyword>
<feature type="transmembrane region" description="Helical" evidence="7">
    <location>
        <begin position="414"/>
        <end position="435"/>
    </location>
</feature>
<feature type="transmembrane region" description="Helical" evidence="7">
    <location>
        <begin position="324"/>
        <end position="346"/>
    </location>
</feature>
<name>A0ABR7QL07_9FLAO</name>
<feature type="transmembrane region" description="Helical" evidence="7">
    <location>
        <begin position="366"/>
        <end position="394"/>
    </location>
</feature>
<comment type="subcellular location">
    <subcellularLocation>
        <location evidence="1">Cell membrane</location>
        <topology evidence="1">Multi-pass membrane protein</topology>
    </subcellularLocation>
</comment>
<evidence type="ECO:0000256" key="4">
    <source>
        <dbReference type="ARBA" id="ARBA00022692"/>
    </source>
</evidence>
<evidence type="ECO:0000313" key="8">
    <source>
        <dbReference type="EMBL" id="MBC8767875.1"/>
    </source>
</evidence>
<dbReference type="PANTHER" id="PTHR30250">
    <property type="entry name" value="PST FAMILY PREDICTED COLANIC ACID TRANSPORTER"/>
    <property type="match status" value="1"/>
</dbReference>
<feature type="transmembrane region" description="Helical" evidence="7">
    <location>
        <begin position="170"/>
        <end position="193"/>
    </location>
</feature>
<evidence type="ECO:0000256" key="5">
    <source>
        <dbReference type="ARBA" id="ARBA00022989"/>
    </source>
</evidence>
<feature type="transmembrane region" description="Helical" evidence="7">
    <location>
        <begin position="79"/>
        <end position="101"/>
    </location>
</feature>
<feature type="transmembrane region" description="Helical" evidence="7">
    <location>
        <begin position="144"/>
        <end position="164"/>
    </location>
</feature>
<comment type="similarity">
    <text evidence="2">Belongs to the polysaccharide synthase family.</text>
</comment>
<organism evidence="8 9">
    <name type="scientific">Arenibacter arenosicollis</name>
    <dbReference type="NCBI Taxonomy" id="2762274"/>
    <lineage>
        <taxon>Bacteria</taxon>
        <taxon>Pseudomonadati</taxon>
        <taxon>Bacteroidota</taxon>
        <taxon>Flavobacteriia</taxon>
        <taxon>Flavobacteriales</taxon>
        <taxon>Flavobacteriaceae</taxon>
        <taxon>Arenibacter</taxon>
    </lineage>
</organism>
<gene>
    <name evidence="8" type="ORF">H4O18_07720</name>
</gene>
<keyword evidence="9" id="KW-1185">Reference proteome</keyword>
<protein>
    <submittedName>
        <fullName evidence="8">Lipopolysaccharide biosynthesis protein</fullName>
    </submittedName>
</protein>
<feature type="transmembrane region" description="Helical" evidence="7">
    <location>
        <begin position="113"/>
        <end position="137"/>
    </location>
</feature>
<dbReference type="Pfam" id="PF13440">
    <property type="entry name" value="Polysacc_synt_3"/>
    <property type="match status" value="1"/>
</dbReference>
<feature type="transmembrane region" description="Helical" evidence="7">
    <location>
        <begin position="286"/>
        <end position="304"/>
    </location>
</feature>
<dbReference type="Proteomes" id="UP000618952">
    <property type="component" value="Unassembled WGS sequence"/>
</dbReference>
<feature type="transmembrane region" description="Helical" evidence="7">
    <location>
        <begin position="214"/>
        <end position="233"/>
    </location>
</feature>
<evidence type="ECO:0000256" key="2">
    <source>
        <dbReference type="ARBA" id="ARBA00007430"/>
    </source>
</evidence>
<evidence type="ECO:0000313" key="9">
    <source>
        <dbReference type="Proteomes" id="UP000618952"/>
    </source>
</evidence>
<accession>A0ABR7QL07</accession>
<evidence type="ECO:0000256" key="3">
    <source>
        <dbReference type="ARBA" id="ARBA00022475"/>
    </source>
</evidence>
<comment type="caution">
    <text evidence="8">The sequence shown here is derived from an EMBL/GenBank/DDBJ whole genome shotgun (WGS) entry which is preliminary data.</text>
</comment>
<reference evidence="8 9" key="1">
    <citation type="submission" date="2020-08" db="EMBL/GenBank/DDBJ databases">
        <title>Arenibacter gaetbuli sp. nov., isolated from a sand dune.</title>
        <authorList>
            <person name="Park S."/>
            <person name="Yoon J.-H."/>
        </authorList>
    </citation>
    <scope>NUCLEOTIDE SEQUENCE [LARGE SCALE GENOMIC DNA]</scope>
    <source>
        <strain evidence="8 9">BSSL-BM3</strain>
    </source>
</reference>
<proteinExistence type="inferred from homology"/>
<dbReference type="RefSeq" id="WP_187583098.1">
    <property type="nucleotide sequence ID" value="NZ_JACLHY010000005.1"/>
</dbReference>
<dbReference type="PANTHER" id="PTHR30250:SF10">
    <property type="entry name" value="LIPOPOLYSACCHARIDE BIOSYNTHESIS PROTEIN WZXC"/>
    <property type="match status" value="1"/>
</dbReference>